<reference evidence="6 7" key="2">
    <citation type="submission" date="2024-10" db="EMBL/GenBank/DDBJ databases">
        <authorList>
            <person name="Ryan C."/>
        </authorList>
    </citation>
    <scope>NUCLEOTIDE SEQUENCE [LARGE SCALE GENOMIC DNA]</scope>
</reference>
<proteinExistence type="inferred from homology"/>
<keyword evidence="7" id="KW-1185">Reference proteome</keyword>
<dbReference type="InterPro" id="IPR046364">
    <property type="entry name" value="Exo70_C"/>
</dbReference>
<evidence type="ECO:0000313" key="7">
    <source>
        <dbReference type="Proteomes" id="UP001497457"/>
    </source>
</evidence>
<evidence type="ECO:0000256" key="4">
    <source>
        <dbReference type="SAM" id="MobiDB-lite"/>
    </source>
</evidence>
<dbReference type="Proteomes" id="UP001497457">
    <property type="component" value="Chromosome 35b"/>
</dbReference>
<sequence length="537" mass="60949">MAAARRRAWTWRWWWVSSTDRGAGAGDSLQPTPGHPNQRSDLVESSNNFGSGYTTGTTLSINTHTTTSSDRVLESARVFRHPSVFVPTPPAVVQEKAEEEKLDQGRGNKFLEEERAKTREHIRVLVRGTGGLDRWLSELRVGWVLNSGEVLDASARRRFQCCAEGWILAVYVISRSISSFNGWCCPQEEAAVWPPASELVRFVVATLLKMLPFVDTVVTLNTTIDNPTATEHPTVSCYGGFSAVPPADKFQALVDVRDALSRVSERAQLWASWLDLSADVEAAWRISEISCILLAELGKLDEAIWDTRRHIGNRIMTLLMDDDGDSPWRARAHQRSADIHKATRSIMSYINALSTSYDMPGIPTATQPKNMSPLTDLIMEMVHSLEEKIERKSLSFHDHSLKFLFLINNSYFMWQQLHANRLLRTTALTLKIDDYIKSYVQVSWTPVMKCLHNNRAPPCCFTVFSPLHRFESEFQKTYRAQKLWKVPDPKLRKRLRKAVIEEVVPGITEFLEDNSSISNPEVSPEKLEEMLEELFEG</sequence>
<dbReference type="InterPro" id="IPR004140">
    <property type="entry name" value="Exo70"/>
</dbReference>
<keyword evidence="2 3" id="KW-0813">Transport</keyword>
<name>A0ABC9E3J1_9POAL</name>
<feature type="region of interest" description="Disordered" evidence="4">
    <location>
        <begin position="24"/>
        <end position="55"/>
    </location>
</feature>
<evidence type="ECO:0000256" key="3">
    <source>
        <dbReference type="RuleBase" id="RU365026"/>
    </source>
</evidence>
<dbReference type="InterPro" id="IPR016159">
    <property type="entry name" value="Cullin_repeat-like_dom_sf"/>
</dbReference>
<organism evidence="6 7">
    <name type="scientific">Urochloa decumbens</name>
    <dbReference type="NCBI Taxonomy" id="240449"/>
    <lineage>
        <taxon>Eukaryota</taxon>
        <taxon>Viridiplantae</taxon>
        <taxon>Streptophyta</taxon>
        <taxon>Embryophyta</taxon>
        <taxon>Tracheophyta</taxon>
        <taxon>Spermatophyta</taxon>
        <taxon>Magnoliopsida</taxon>
        <taxon>Liliopsida</taxon>
        <taxon>Poales</taxon>
        <taxon>Poaceae</taxon>
        <taxon>PACMAD clade</taxon>
        <taxon>Panicoideae</taxon>
        <taxon>Panicodae</taxon>
        <taxon>Paniceae</taxon>
        <taxon>Melinidinae</taxon>
        <taxon>Urochloa</taxon>
    </lineage>
</organism>
<keyword evidence="3" id="KW-0268">Exocytosis</keyword>
<feature type="compositionally biased region" description="Polar residues" evidence="4">
    <location>
        <begin position="29"/>
        <end position="52"/>
    </location>
</feature>
<comment type="similarity">
    <text evidence="1 3">Belongs to the EXO70 family.</text>
</comment>
<reference evidence="7" key="1">
    <citation type="submission" date="2024-06" db="EMBL/GenBank/DDBJ databases">
        <authorList>
            <person name="Ryan C."/>
        </authorList>
    </citation>
    <scope>NUCLEOTIDE SEQUENCE [LARGE SCALE GENOMIC DNA]</scope>
</reference>
<comment type="function">
    <text evidence="3">Component of the exocyst complex.</text>
</comment>
<evidence type="ECO:0000259" key="5">
    <source>
        <dbReference type="Pfam" id="PF03081"/>
    </source>
</evidence>
<accession>A0ABC9E3J1</accession>
<evidence type="ECO:0000256" key="1">
    <source>
        <dbReference type="ARBA" id="ARBA00006756"/>
    </source>
</evidence>
<dbReference type="GO" id="GO:0006887">
    <property type="term" value="P:exocytosis"/>
    <property type="evidence" value="ECO:0007669"/>
    <property type="project" value="UniProtKB-KW"/>
</dbReference>
<dbReference type="EMBL" id="OZ075145">
    <property type="protein sequence ID" value="CAL5050240.1"/>
    <property type="molecule type" value="Genomic_DNA"/>
</dbReference>
<dbReference type="PANTHER" id="PTHR12542:SF117">
    <property type="entry name" value="EXOCYST SUBUNIT EXO70 FAMILY PROTEIN"/>
    <property type="match status" value="1"/>
</dbReference>
<dbReference type="GO" id="GO:0015031">
    <property type="term" value="P:protein transport"/>
    <property type="evidence" value="ECO:0007669"/>
    <property type="project" value="UniProtKB-KW"/>
</dbReference>
<dbReference type="SUPFAM" id="SSF74788">
    <property type="entry name" value="Cullin repeat-like"/>
    <property type="match status" value="1"/>
</dbReference>
<evidence type="ECO:0000313" key="6">
    <source>
        <dbReference type="EMBL" id="CAL5050240.1"/>
    </source>
</evidence>
<keyword evidence="3" id="KW-0653">Protein transport</keyword>
<protein>
    <recommendedName>
        <fullName evidence="3">Exocyst subunit Exo70 family protein</fullName>
    </recommendedName>
</protein>
<dbReference type="Pfam" id="PF03081">
    <property type="entry name" value="Exo70_C"/>
    <property type="match status" value="1"/>
</dbReference>
<dbReference type="AlphaFoldDB" id="A0ABC9E3J1"/>
<feature type="domain" description="Exocyst complex subunit Exo70 C-terminal" evidence="5">
    <location>
        <begin position="335"/>
        <end position="533"/>
    </location>
</feature>
<evidence type="ECO:0000256" key="2">
    <source>
        <dbReference type="ARBA" id="ARBA00022448"/>
    </source>
</evidence>
<dbReference type="Gene3D" id="1.20.1280.170">
    <property type="entry name" value="Exocyst complex component Exo70"/>
    <property type="match status" value="1"/>
</dbReference>
<gene>
    <name evidence="6" type="ORF">URODEC1_LOCUS91467</name>
</gene>
<dbReference type="PANTHER" id="PTHR12542">
    <property type="entry name" value="EXOCYST COMPLEX PROTEIN EXO70"/>
    <property type="match status" value="1"/>
</dbReference>